<protein>
    <submittedName>
        <fullName evidence="3">GNAT family N-acetyltransferase</fullName>
    </submittedName>
</protein>
<evidence type="ECO:0000259" key="2">
    <source>
        <dbReference type="PROSITE" id="PS51186"/>
    </source>
</evidence>
<feature type="region of interest" description="Disordered" evidence="1">
    <location>
        <begin position="1"/>
        <end position="62"/>
    </location>
</feature>
<dbReference type="SUPFAM" id="SSF55729">
    <property type="entry name" value="Acyl-CoA N-acyltransferases (Nat)"/>
    <property type="match status" value="1"/>
</dbReference>
<keyword evidence="3" id="KW-0808">Transferase</keyword>
<evidence type="ECO:0000256" key="1">
    <source>
        <dbReference type="SAM" id="MobiDB-lite"/>
    </source>
</evidence>
<dbReference type="Pfam" id="PF13302">
    <property type="entry name" value="Acetyltransf_3"/>
    <property type="match status" value="1"/>
</dbReference>
<dbReference type="Proteomes" id="UP000431092">
    <property type="component" value="Unassembled WGS sequence"/>
</dbReference>
<dbReference type="PANTHER" id="PTHR43792">
    <property type="entry name" value="GNAT FAMILY, PUTATIVE (AFU_ORTHOLOGUE AFUA_3G00765)-RELATED-RELATED"/>
    <property type="match status" value="1"/>
</dbReference>
<gene>
    <name evidence="3" type="ORF">GGG17_07260</name>
</gene>
<evidence type="ECO:0000313" key="3">
    <source>
        <dbReference type="EMBL" id="MTB71771.1"/>
    </source>
</evidence>
<organism evidence="3 4">
    <name type="scientific">Arsenicicoccus cauae</name>
    <dbReference type="NCBI Taxonomy" id="2663847"/>
    <lineage>
        <taxon>Bacteria</taxon>
        <taxon>Bacillati</taxon>
        <taxon>Actinomycetota</taxon>
        <taxon>Actinomycetes</taxon>
        <taxon>Micrococcales</taxon>
        <taxon>Intrasporangiaceae</taxon>
        <taxon>Arsenicicoccus</taxon>
    </lineage>
</organism>
<dbReference type="CDD" id="cd04301">
    <property type="entry name" value="NAT_SF"/>
    <property type="match status" value="1"/>
</dbReference>
<dbReference type="PANTHER" id="PTHR43792:SF5">
    <property type="entry name" value="RIBOSOMAL-PROTEIN-SERINE ACETYLTRANSFERASE"/>
    <property type="match status" value="1"/>
</dbReference>
<proteinExistence type="predicted"/>
<sequence length="233" mass="26772">METATGSPGATGWRTSPPSRRIVQPWCGDGRRASDRQSGARPGQEHDTVSRDHRGSRQVSASVRTERLALRPFGEDDFKAVRSYLSDPQVMRYVDDPYSDKQVRRFLSRWVGDDPPVLALVRRGKDKVVGHVVFHRYEHPDVYEISWVLHPKYHRRGYATEVGRALLDHAFRDLGAHRVFATTVEGNDAACRLMATLGMTREAVLRKSTRHEDRWLDEYYYSVLDTDYADRRG</sequence>
<dbReference type="GO" id="GO:0016747">
    <property type="term" value="F:acyltransferase activity, transferring groups other than amino-acyl groups"/>
    <property type="evidence" value="ECO:0007669"/>
    <property type="project" value="InterPro"/>
</dbReference>
<feature type="domain" description="N-acetyltransferase" evidence="2">
    <location>
        <begin position="68"/>
        <end position="226"/>
    </location>
</feature>
<dbReference type="PROSITE" id="PS51186">
    <property type="entry name" value="GNAT"/>
    <property type="match status" value="1"/>
</dbReference>
<dbReference type="InterPro" id="IPR051531">
    <property type="entry name" value="N-acetyltransferase"/>
</dbReference>
<comment type="caution">
    <text evidence="3">The sequence shown here is derived from an EMBL/GenBank/DDBJ whole genome shotgun (WGS) entry which is preliminary data.</text>
</comment>
<reference evidence="3 4" key="1">
    <citation type="submission" date="2019-11" db="EMBL/GenBank/DDBJ databases">
        <title>Whole genome sequencing identifies a novel species of the genus Arsenicicoccus isolated from human blood.</title>
        <authorList>
            <person name="Jeong J.H."/>
            <person name="Kweon O.J."/>
            <person name="Kim H.R."/>
            <person name="Kim T.-H."/>
            <person name="Ha S.-M."/>
            <person name="Lee M.-K."/>
        </authorList>
    </citation>
    <scope>NUCLEOTIDE SEQUENCE [LARGE SCALE GENOMIC DNA]</scope>
    <source>
        <strain evidence="3 4">MKL-02</strain>
    </source>
</reference>
<dbReference type="EMBL" id="WLVL01000023">
    <property type="protein sequence ID" value="MTB71771.1"/>
    <property type="molecule type" value="Genomic_DNA"/>
</dbReference>
<keyword evidence="4" id="KW-1185">Reference proteome</keyword>
<dbReference type="InterPro" id="IPR000182">
    <property type="entry name" value="GNAT_dom"/>
</dbReference>
<name>A0A6I3IU12_9MICO</name>
<feature type="compositionally biased region" description="Polar residues" evidence="1">
    <location>
        <begin position="1"/>
        <end position="18"/>
    </location>
</feature>
<dbReference type="AlphaFoldDB" id="A0A6I3IU12"/>
<accession>A0A6I3IU12</accession>
<dbReference type="InterPro" id="IPR016181">
    <property type="entry name" value="Acyl_CoA_acyltransferase"/>
</dbReference>
<evidence type="ECO:0000313" key="4">
    <source>
        <dbReference type="Proteomes" id="UP000431092"/>
    </source>
</evidence>
<feature type="compositionally biased region" description="Basic and acidic residues" evidence="1">
    <location>
        <begin position="43"/>
        <end position="55"/>
    </location>
</feature>
<dbReference type="Gene3D" id="3.40.630.30">
    <property type="match status" value="1"/>
</dbReference>